<sequence length="410" mass="44411">MKTIRRLPSTLALVSACLFALSAFAGRDHLDISEADAWALHSRVLTLDTHVDIGRGYATHQLDPGGLTRAQVDLPKMRAGDLDAVFLIVYTGQGPLTAEGYAGARGQAENSYQAIQRFVRAYPDQVGLARSADDIGSIHASGRRVVVMGMENAYPLGDSVADVGLWARRGVRYVGLTHIGHNQFAGSSNPQERLGDGEDTGLSDLGRELVKALNDHGVMIDVSHVGKRSMMEATALSRAPVIASHSGAHGHYANARNLDDEQLRAIRDNGGVAQMVAFRSYVADLSPGVAEGQVALRERFFANGWQSATEADIAAYQAELAKLRSEHGDVDVRQFVDHIDYAVKLVGIGHVGIASDFDGGGGVQGWDDASESVNVTWELMRRGYSEEQIAKLWGGNVLRVMREAERLRRR</sequence>
<dbReference type="PROSITE" id="PS51365">
    <property type="entry name" value="RENAL_DIPEPTIDASE_2"/>
    <property type="match status" value="1"/>
</dbReference>
<dbReference type="CDD" id="cd01301">
    <property type="entry name" value="rDP_like"/>
    <property type="match status" value="1"/>
</dbReference>
<dbReference type="OrthoDB" id="9804920at2"/>
<accession>A0A4V3UU53</accession>
<organism evidence="2 3">
    <name type="scientific">Pseudofulvimonas gallinarii</name>
    <dbReference type="NCBI Taxonomy" id="634155"/>
    <lineage>
        <taxon>Bacteria</taxon>
        <taxon>Pseudomonadati</taxon>
        <taxon>Pseudomonadota</taxon>
        <taxon>Gammaproteobacteria</taxon>
        <taxon>Lysobacterales</taxon>
        <taxon>Rhodanobacteraceae</taxon>
        <taxon>Pseudofulvimonas</taxon>
    </lineage>
</organism>
<keyword evidence="3" id="KW-1185">Reference proteome</keyword>
<dbReference type="RefSeq" id="WP_123521131.1">
    <property type="nucleotide sequence ID" value="NZ_JBHLWF010000085.1"/>
</dbReference>
<dbReference type="Pfam" id="PF01244">
    <property type="entry name" value="Peptidase_M19"/>
    <property type="match status" value="1"/>
</dbReference>
<feature type="chain" id="PRO_5030104885" evidence="1">
    <location>
        <begin position="26"/>
        <end position="410"/>
    </location>
</feature>
<dbReference type="EMBL" id="SMAF01000013">
    <property type="protein sequence ID" value="TCS97355.1"/>
    <property type="molecule type" value="Genomic_DNA"/>
</dbReference>
<gene>
    <name evidence="2" type="ORF">EDC25_11328</name>
</gene>
<name>A0A4V3UU53_9GAMM</name>
<keyword evidence="1" id="KW-0732">Signal</keyword>
<dbReference type="GO" id="GO:0070573">
    <property type="term" value="F:metallodipeptidase activity"/>
    <property type="evidence" value="ECO:0007669"/>
    <property type="project" value="InterPro"/>
</dbReference>
<dbReference type="InterPro" id="IPR032466">
    <property type="entry name" value="Metal_Hydrolase"/>
</dbReference>
<dbReference type="SUPFAM" id="SSF51556">
    <property type="entry name" value="Metallo-dependent hydrolases"/>
    <property type="match status" value="1"/>
</dbReference>
<dbReference type="GO" id="GO:0006508">
    <property type="term" value="P:proteolysis"/>
    <property type="evidence" value="ECO:0007669"/>
    <property type="project" value="InterPro"/>
</dbReference>
<dbReference type="PROSITE" id="PS51257">
    <property type="entry name" value="PROKAR_LIPOPROTEIN"/>
    <property type="match status" value="1"/>
</dbReference>
<evidence type="ECO:0000313" key="3">
    <source>
        <dbReference type="Proteomes" id="UP000294599"/>
    </source>
</evidence>
<dbReference type="PANTHER" id="PTHR10443">
    <property type="entry name" value="MICROSOMAL DIPEPTIDASE"/>
    <property type="match status" value="1"/>
</dbReference>
<dbReference type="AlphaFoldDB" id="A0A4V3UU53"/>
<dbReference type="InterPro" id="IPR008257">
    <property type="entry name" value="Pept_M19"/>
</dbReference>
<feature type="signal peptide" evidence="1">
    <location>
        <begin position="1"/>
        <end position="25"/>
    </location>
</feature>
<evidence type="ECO:0000313" key="2">
    <source>
        <dbReference type="EMBL" id="TCS97355.1"/>
    </source>
</evidence>
<dbReference type="Proteomes" id="UP000294599">
    <property type="component" value="Unassembled WGS sequence"/>
</dbReference>
<dbReference type="Gene3D" id="3.20.20.140">
    <property type="entry name" value="Metal-dependent hydrolases"/>
    <property type="match status" value="1"/>
</dbReference>
<protein>
    <submittedName>
        <fullName evidence="2">Membrane dipeptidase</fullName>
    </submittedName>
</protein>
<reference evidence="2 3" key="1">
    <citation type="submission" date="2019-03" db="EMBL/GenBank/DDBJ databases">
        <title>Genomic Encyclopedia of Type Strains, Phase IV (KMG-IV): sequencing the most valuable type-strain genomes for metagenomic binning, comparative biology and taxonomic classification.</title>
        <authorList>
            <person name="Goeker M."/>
        </authorList>
    </citation>
    <scope>NUCLEOTIDE SEQUENCE [LARGE SCALE GENOMIC DNA]</scope>
    <source>
        <strain evidence="2 3">DSM 21944</strain>
    </source>
</reference>
<comment type="caution">
    <text evidence="2">The sequence shown here is derived from an EMBL/GenBank/DDBJ whole genome shotgun (WGS) entry which is preliminary data.</text>
</comment>
<dbReference type="PANTHER" id="PTHR10443:SF12">
    <property type="entry name" value="DIPEPTIDASE"/>
    <property type="match status" value="1"/>
</dbReference>
<proteinExistence type="predicted"/>
<dbReference type="Gene3D" id="1.10.287.650">
    <property type="entry name" value="L27 domain"/>
    <property type="match status" value="1"/>
</dbReference>
<evidence type="ECO:0000256" key="1">
    <source>
        <dbReference type="SAM" id="SignalP"/>
    </source>
</evidence>